<dbReference type="PANTHER" id="PTHR43977">
    <property type="entry name" value="STRUCTURAL MAINTENANCE OF CHROMOSOMES PROTEIN 3"/>
    <property type="match status" value="1"/>
</dbReference>
<name>A0A7M2YWF8_9ACTN</name>
<keyword evidence="5 6" id="KW-0238">DNA-binding</keyword>
<dbReference type="SUPFAM" id="SSF52540">
    <property type="entry name" value="P-loop containing nucleoside triphosphate hydrolases"/>
    <property type="match status" value="1"/>
</dbReference>
<feature type="coiled-coil region" evidence="6">
    <location>
        <begin position="217"/>
        <end position="284"/>
    </location>
</feature>
<organism evidence="10 11">
    <name type="scientific">Gaiella occulta</name>
    <dbReference type="NCBI Taxonomy" id="1002870"/>
    <lineage>
        <taxon>Bacteria</taxon>
        <taxon>Bacillati</taxon>
        <taxon>Actinomycetota</taxon>
        <taxon>Thermoleophilia</taxon>
        <taxon>Gaiellales</taxon>
        <taxon>Gaiellaceae</taxon>
        <taxon>Gaiella</taxon>
    </lineage>
</organism>
<comment type="function">
    <text evidence="6">Required for chromosome condensation and partitioning.</text>
</comment>
<keyword evidence="1 6" id="KW-0963">Cytoplasm</keyword>
<keyword evidence="3 6" id="KW-0067">ATP-binding</keyword>
<protein>
    <recommendedName>
        <fullName evidence="6">Chromosome partition protein Smc</fullName>
    </recommendedName>
</protein>
<dbReference type="GO" id="GO:0006260">
    <property type="term" value="P:DNA replication"/>
    <property type="evidence" value="ECO:0007669"/>
    <property type="project" value="UniProtKB-UniRule"/>
</dbReference>
<feature type="coiled-coil region" evidence="6">
    <location>
        <begin position="469"/>
        <end position="496"/>
    </location>
</feature>
<feature type="domain" description="RecF/RecN/SMC N-terminal" evidence="8">
    <location>
        <begin position="3"/>
        <end position="1155"/>
    </location>
</feature>
<accession>A0A7M2YWF8</accession>
<feature type="region of interest" description="Disordered" evidence="7">
    <location>
        <begin position="929"/>
        <end position="951"/>
    </location>
</feature>
<feature type="coiled-coil region" evidence="6">
    <location>
        <begin position="309"/>
        <end position="398"/>
    </location>
</feature>
<reference evidence="10 11" key="1">
    <citation type="submission" date="2018-07" db="EMBL/GenBank/DDBJ databases">
        <title>High-quality-draft genome sequence of Gaiella occulta.</title>
        <authorList>
            <person name="Severino R."/>
            <person name="Froufe H.J.C."/>
            <person name="Rainey F.A."/>
            <person name="Barroso C."/>
            <person name="Albuquerque L."/>
            <person name="Lobo-Da-Cunha A."/>
            <person name="Da Costa M.S."/>
            <person name="Egas C."/>
        </authorList>
    </citation>
    <scope>NUCLEOTIDE SEQUENCE [LARGE SCALE GENOMIC DNA]</scope>
    <source>
        <strain evidence="10 11">F2-233</strain>
    </source>
</reference>
<dbReference type="CDD" id="cd03278">
    <property type="entry name" value="ABC_SMC_barmotin"/>
    <property type="match status" value="1"/>
</dbReference>
<keyword evidence="11" id="KW-1185">Reference proteome</keyword>
<dbReference type="PIRSF" id="PIRSF005719">
    <property type="entry name" value="SMC"/>
    <property type="match status" value="1"/>
</dbReference>
<dbReference type="InterPro" id="IPR003395">
    <property type="entry name" value="RecF/RecN/SMC_N"/>
</dbReference>
<proteinExistence type="inferred from homology"/>
<dbReference type="RefSeq" id="WP_181813632.1">
    <property type="nucleotide sequence ID" value="NZ_QQZY01000006.1"/>
</dbReference>
<evidence type="ECO:0000256" key="4">
    <source>
        <dbReference type="ARBA" id="ARBA00023054"/>
    </source>
</evidence>
<dbReference type="GO" id="GO:0007059">
    <property type="term" value="P:chromosome segregation"/>
    <property type="evidence" value="ECO:0007669"/>
    <property type="project" value="UniProtKB-UniRule"/>
</dbReference>
<gene>
    <name evidence="6" type="primary">smc</name>
    <name evidence="10" type="ORF">Gocc_2361</name>
</gene>
<dbReference type="GO" id="GO:0003677">
    <property type="term" value="F:DNA binding"/>
    <property type="evidence" value="ECO:0007669"/>
    <property type="project" value="UniProtKB-UniRule"/>
</dbReference>
<dbReference type="GO" id="GO:0005694">
    <property type="term" value="C:chromosome"/>
    <property type="evidence" value="ECO:0007669"/>
    <property type="project" value="InterPro"/>
</dbReference>
<dbReference type="InterPro" id="IPR024704">
    <property type="entry name" value="SMC"/>
</dbReference>
<evidence type="ECO:0000313" key="11">
    <source>
        <dbReference type="Proteomes" id="UP000254134"/>
    </source>
</evidence>
<keyword evidence="4 6" id="KW-0175">Coiled coil</keyword>
<dbReference type="InterPro" id="IPR010935">
    <property type="entry name" value="SMC_hinge"/>
</dbReference>
<dbReference type="EMBL" id="QQZY01000006">
    <property type="protein sequence ID" value="RDI73797.1"/>
    <property type="molecule type" value="Genomic_DNA"/>
</dbReference>
<evidence type="ECO:0000256" key="5">
    <source>
        <dbReference type="ARBA" id="ARBA00023125"/>
    </source>
</evidence>
<sequence>MHLRAIKLRGFKSFVDPIELRLEPGVAVVVGPNGSGKSNVADAIVWAAGSLTPSELRAEKPDDVLFGGSATRPAADHCEVELVFDNEDGDFGADLDYSEVAITRRLVRGGEGQYLVNRAPVRRTDLVELLADVGLGGSMHSIVSQGKVDAVLASKPEDRRHLVEEAAGLGRFKRRKHRAELKLARVATQVERARDVEEEVRKRLRPLALQATAAERAEKLAVEIAALRARIAQLDLEAVATRRAAAEERRDAAAIARRSAQERLTALLRERQEAEDELSDAAGRREAALGALYRMQGAAERLGLRRESAAGLEVRLREELAEAERAAADRSGSAVRELEEAARSAAARARDAAQASGQASERARVAHARIAAFERRVATAAEQRLAGLRSERQVVEAALGDVAGGHDGANRTLVALGGARERLALRAESSAALAAALAAELAEAHALARSGAPAPAELEQRANEAAAAARAAATERDDLAERARSAKERLAALDRAIAEREGIPPAARALAAAGEQLALSAFEAEPGVERAVAAALAWRASAVLARDARAGLALLERARSEGLGSLGVVIGGRTSGRVDPPVAGARPLRELVAADERALRLLDGTWLVERERLLDATHGIVITSEGHGYDADRGELWFAGETAEALLLEMDARRRFLADEADELTARAGAAAQVAAGAAAHAAETEAAYAAVAHLRGRALDPELLGRLETIASTLHGGVTRAAAAAKRLEEPLAARVTTGAERAGALGAELRRLSGLESEAAREAADAVARAQAAEVVVARLGSTSDGVAVGEEATREDLAADAATLLAAADAAAAAARTAAERARAADAALVERAPRRSAVDPDLLARLCGAAAELGAGLEAAVAQARRFEAPLRARVDAGAERSARLGEDLRRLGAAEVELRRHAEDASERAAQVQVELARLEAESDEARRRLEEAGPVEPAEGDDRDELAARADRLDARREALGRVNPLAREEYDAEKERLEELAAQRRDLESALAEIAKLRDELARTVQQRFDDTFDAVARNFEEVAATLFPGGEGRLRLVEPEEEGGERGVEVELRPAGKKITRLTMLSGGEKALGAISFLFALFLAKPCPFYLLDEVEAALDDANIARFVELLRRYADRAQFIVITHQKRTMEAADVLYGVTMGGDGISQIVSRRLPQHDRAAATA</sequence>
<dbReference type="AlphaFoldDB" id="A0A7M2YWF8"/>
<dbReference type="Gene3D" id="3.40.50.300">
    <property type="entry name" value="P-loop containing nucleotide triphosphate hydrolases"/>
    <property type="match status" value="2"/>
</dbReference>
<evidence type="ECO:0000256" key="3">
    <source>
        <dbReference type="ARBA" id="ARBA00022840"/>
    </source>
</evidence>
<evidence type="ECO:0000256" key="6">
    <source>
        <dbReference type="HAMAP-Rule" id="MF_01894"/>
    </source>
</evidence>
<evidence type="ECO:0000256" key="7">
    <source>
        <dbReference type="SAM" id="MobiDB-lite"/>
    </source>
</evidence>
<dbReference type="GO" id="GO:0005737">
    <property type="term" value="C:cytoplasm"/>
    <property type="evidence" value="ECO:0007669"/>
    <property type="project" value="UniProtKB-SubCell"/>
</dbReference>
<feature type="binding site" evidence="6">
    <location>
        <begin position="32"/>
        <end position="39"/>
    </location>
    <ligand>
        <name>ATP</name>
        <dbReference type="ChEBI" id="CHEBI:30616"/>
    </ligand>
</feature>
<dbReference type="GO" id="GO:0016887">
    <property type="term" value="F:ATP hydrolysis activity"/>
    <property type="evidence" value="ECO:0007669"/>
    <property type="project" value="InterPro"/>
</dbReference>
<evidence type="ECO:0000313" key="10">
    <source>
        <dbReference type="EMBL" id="RDI73797.1"/>
    </source>
</evidence>
<dbReference type="GO" id="GO:0007062">
    <property type="term" value="P:sister chromatid cohesion"/>
    <property type="evidence" value="ECO:0007669"/>
    <property type="project" value="InterPro"/>
</dbReference>
<reference evidence="11" key="2">
    <citation type="journal article" date="2019" name="MicrobiologyOpen">
        <title>High-quality draft genome sequence of Gaiella occulta isolated from a 150 meter deep mineral water borehole and comparison with the genome sequences of other deep-branching lineages of the phylum Actinobacteria.</title>
        <authorList>
            <person name="Severino R."/>
            <person name="Froufe H.J.C."/>
            <person name="Barroso C."/>
            <person name="Albuquerque L."/>
            <person name="Lobo-da-Cunha A."/>
            <person name="da Costa M.S."/>
            <person name="Egas C."/>
        </authorList>
    </citation>
    <scope>NUCLEOTIDE SEQUENCE [LARGE SCALE GENOMIC DNA]</scope>
    <source>
        <strain evidence="11">F2-233</strain>
    </source>
</reference>
<comment type="domain">
    <text evidence="6">Contains large globular domains required for ATP hydrolysis at each terminus and a third globular domain forming a flexible hinge near the middle of the molecule. These domains are separated by coiled-coil structures.</text>
</comment>
<feature type="domain" description="SMC hinge" evidence="9">
    <location>
        <begin position="521"/>
        <end position="609"/>
    </location>
</feature>
<comment type="similarity">
    <text evidence="6">Belongs to the SMC family.</text>
</comment>
<keyword evidence="2 6" id="KW-0547">Nucleotide-binding</keyword>
<dbReference type="Proteomes" id="UP000254134">
    <property type="component" value="Unassembled WGS sequence"/>
</dbReference>
<dbReference type="GO" id="GO:0005524">
    <property type="term" value="F:ATP binding"/>
    <property type="evidence" value="ECO:0007669"/>
    <property type="project" value="UniProtKB-UniRule"/>
</dbReference>
<dbReference type="InterPro" id="IPR011890">
    <property type="entry name" value="SMC_prok"/>
</dbReference>
<dbReference type="InterPro" id="IPR027417">
    <property type="entry name" value="P-loop_NTPase"/>
</dbReference>
<dbReference type="HAMAP" id="MF_01894">
    <property type="entry name" value="Smc_prok"/>
    <property type="match status" value="1"/>
</dbReference>
<evidence type="ECO:0000256" key="2">
    <source>
        <dbReference type="ARBA" id="ARBA00022741"/>
    </source>
</evidence>
<evidence type="ECO:0000259" key="8">
    <source>
        <dbReference type="Pfam" id="PF02463"/>
    </source>
</evidence>
<feature type="coiled-coil region" evidence="6">
    <location>
        <begin position="970"/>
        <end position="1014"/>
    </location>
</feature>
<evidence type="ECO:0000256" key="1">
    <source>
        <dbReference type="ARBA" id="ARBA00022490"/>
    </source>
</evidence>
<comment type="subunit">
    <text evidence="6">Homodimer.</text>
</comment>
<dbReference type="Pfam" id="PF02463">
    <property type="entry name" value="SMC_N"/>
    <property type="match status" value="1"/>
</dbReference>
<evidence type="ECO:0000259" key="9">
    <source>
        <dbReference type="Pfam" id="PF06470"/>
    </source>
</evidence>
<comment type="subcellular location">
    <subcellularLocation>
        <location evidence="6">Cytoplasm</location>
    </subcellularLocation>
</comment>
<comment type="caution">
    <text evidence="10">The sequence shown here is derived from an EMBL/GenBank/DDBJ whole genome shotgun (WGS) entry which is preliminary data.</text>
</comment>
<dbReference type="NCBIfam" id="TIGR02168">
    <property type="entry name" value="SMC_prok_B"/>
    <property type="match status" value="1"/>
</dbReference>
<dbReference type="Pfam" id="PF06470">
    <property type="entry name" value="SMC_hinge"/>
    <property type="match status" value="1"/>
</dbReference>
<dbReference type="GO" id="GO:0030261">
    <property type="term" value="P:chromosome condensation"/>
    <property type="evidence" value="ECO:0007669"/>
    <property type="project" value="InterPro"/>
</dbReference>